<keyword evidence="10" id="KW-1185">Reference proteome</keyword>
<evidence type="ECO:0000256" key="4">
    <source>
        <dbReference type="ARBA" id="ARBA00012670"/>
    </source>
</evidence>
<dbReference type="SMART" id="SM00813">
    <property type="entry name" value="Alpha-L-AF_C"/>
    <property type="match status" value="1"/>
</dbReference>
<evidence type="ECO:0000259" key="8">
    <source>
        <dbReference type="SMART" id="SM00813"/>
    </source>
</evidence>
<evidence type="ECO:0000256" key="3">
    <source>
        <dbReference type="ARBA" id="ARBA00011165"/>
    </source>
</evidence>
<organism evidence="9 10">
    <name type="scientific">Flagellimonas iocasae</name>
    <dbReference type="NCBI Taxonomy" id="2055905"/>
    <lineage>
        <taxon>Bacteria</taxon>
        <taxon>Pseudomonadati</taxon>
        <taxon>Bacteroidota</taxon>
        <taxon>Flavobacteriia</taxon>
        <taxon>Flavobacteriales</taxon>
        <taxon>Flavobacteriaceae</taxon>
        <taxon>Flagellimonas</taxon>
    </lineage>
</organism>
<accession>A0ABW4Y1B2</accession>
<evidence type="ECO:0000256" key="5">
    <source>
        <dbReference type="ARBA" id="ARBA00022801"/>
    </source>
</evidence>
<feature type="domain" description="Alpha-L-arabinofuranosidase C-terminal" evidence="8">
    <location>
        <begin position="592"/>
        <end position="766"/>
    </location>
</feature>
<dbReference type="Proteomes" id="UP001597342">
    <property type="component" value="Unassembled WGS sequence"/>
</dbReference>
<evidence type="ECO:0000313" key="9">
    <source>
        <dbReference type="EMBL" id="MFD2101556.1"/>
    </source>
</evidence>
<keyword evidence="7" id="KW-0326">Glycosidase</keyword>
<dbReference type="EMBL" id="JBHUHU010000005">
    <property type="protein sequence ID" value="MFD2101556.1"/>
    <property type="molecule type" value="Genomic_DNA"/>
</dbReference>
<gene>
    <name evidence="9" type="ORF">ACFSJE_17330</name>
</gene>
<dbReference type="Pfam" id="PF06964">
    <property type="entry name" value="Alpha-L-AF_C"/>
    <property type="match status" value="1"/>
</dbReference>
<dbReference type="InterPro" id="IPR017853">
    <property type="entry name" value="GH"/>
</dbReference>
<evidence type="ECO:0000256" key="1">
    <source>
        <dbReference type="ARBA" id="ARBA00001462"/>
    </source>
</evidence>
<dbReference type="InterPro" id="IPR055235">
    <property type="entry name" value="ASD1_cat"/>
</dbReference>
<dbReference type="PANTHER" id="PTHR43576:SF3">
    <property type="entry name" value="ALPHA-L-ARABINOFURANOSIDASE C"/>
    <property type="match status" value="1"/>
</dbReference>
<sequence length="775" mass="86984">MRSFAPIFILLIFLVSSCTDSEKILRLSTEKGASVLDNGWEKEYWSNQENYSSIPSENHNTEVLVLNADTLSVSRWYKKINIKPYTTYKVSGYVKTEGVEGNREGAGAGIGLERMEIAQDTVFVGDNDWTLVEMVFNSGGDDSFMLEGLLGKRGLAKGKVYFDNFQLEELDSKELHPKVSIDLSEKMEPMSPYIYGQFIEHMGKGIYGGIWAEMLHDRKFYYQPGTQKSPWKVNVDTLSIQKDASHSFAELDLPKFVLNAEGILLSQDSLAVIQGKKYEGRVVLSHSGTITNASIALITENGSSEQPLDISGSGFQKIPFQLDSKETSNARLEIKIAGTGTITLAAVSLMPSDNVEGFRPDVLALLKELNSPIYRWPGGNFVSGYDWKDGIGDPDRRPTKYERAWNGLEYNDVGVHEFMDLCRLLDAEANVAVNTGLGTAELAANEVEYFNGDQTTKMGKWRAENGHPEPYGVKLWAVGNEMFGDWQLGHMPIEEYVVKHNKVAEAMWAVDPTIDLIAVGFPGEWNDMMYEHTLDNMTYISEHFYRQDWHPGGLLTHVKQIPDAIREIADEHRRCREEMPKVGEKKVKIALDEWNYWYGPHVYGLLGTRYFLRDALGIAAGINEFSRQSDMFYMANYAQTVNVIGAIKTTKTDSWLEGTGLVLKLYRKEFGTQPVAVEGAPEPLDIAVTTNEEGTVVTVSIINATHQEYPVALDFKNIELPESGTRYFISGANDMVFNDESSKDRISIQEEPISWDGQTLVVPKESANIYSFKLN</sequence>
<comment type="catalytic activity">
    <reaction evidence="1">
        <text>Hydrolysis of terminal non-reducing alpha-L-arabinofuranoside residues in alpha-L-arabinosides.</text>
        <dbReference type="EC" id="3.2.1.55"/>
    </reaction>
</comment>
<dbReference type="RefSeq" id="WP_379832132.1">
    <property type="nucleotide sequence ID" value="NZ_JBHUHU010000005.1"/>
</dbReference>
<dbReference type="Gene3D" id="3.20.20.80">
    <property type="entry name" value="Glycosidases"/>
    <property type="match status" value="1"/>
</dbReference>
<evidence type="ECO:0000256" key="2">
    <source>
        <dbReference type="ARBA" id="ARBA00007186"/>
    </source>
</evidence>
<dbReference type="SUPFAM" id="SSF51445">
    <property type="entry name" value="(Trans)glycosidases"/>
    <property type="match status" value="1"/>
</dbReference>
<dbReference type="Pfam" id="PF22848">
    <property type="entry name" value="ASD1_dom"/>
    <property type="match status" value="1"/>
</dbReference>
<evidence type="ECO:0000313" key="10">
    <source>
        <dbReference type="Proteomes" id="UP001597342"/>
    </source>
</evidence>
<protein>
    <recommendedName>
        <fullName evidence="4">non-reducing end alpha-L-arabinofuranosidase</fullName>
        <ecNumber evidence="4">3.2.1.55</ecNumber>
    </recommendedName>
</protein>
<dbReference type="Gene3D" id="2.60.120.260">
    <property type="entry name" value="Galactose-binding domain-like"/>
    <property type="match status" value="1"/>
</dbReference>
<comment type="caution">
    <text evidence="9">The sequence shown here is derived from an EMBL/GenBank/DDBJ whole genome shotgun (WGS) entry which is preliminary data.</text>
</comment>
<comment type="similarity">
    <text evidence="2">Belongs to the glycosyl hydrolase 51 family.</text>
</comment>
<comment type="subunit">
    <text evidence="3">Homohexamer; trimer of dimers.</text>
</comment>
<keyword evidence="5" id="KW-0378">Hydrolase</keyword>
<reference evidence="10" key="1">
    <citation type="journal article" date="2019" name="Int. J. Syst. Evol. Microbiol.">
        <title>The Global Catalogue of Microorganisms (GCM) 10K type strain sequencing project: providing services to taxonomists for standard genome sequencing and annotation.</title>
        <authorList>
            <consortium name="The Broad Institute Genomics Platform"/>
            <consortium name="The Broad Institute Genome Sequencing Center for Infectious Disease"/>
            <person name="Wu L."/>
            <person name="Ma J."/>
        </authorList>
    </citation>
    <scope>NUCLEOTIDE SEQUENCE [LARGE SCALE GENOMIC DNA]</scope>
    <source>
        <strain evidence="10">JCM 3389</strain>
    </source>
</reference>
<dbReference type="EC" id="3.2.1.55" evidence="4"/>
<proteinExistence type="inferred from homology"/>
<evidence type="ECO:0000256" key="6">
    <source>
        <dbReference type="ARBA" id="ARBA00023277"/>
    </source>
</evidence>
<name>A0ABW4Y1B2_9FLAO</name>
<dbReference type="PANTHER" id="PTHR43576">
    <property type="entry name" value="ALPHA-L-ARABINOFURANOSIDASE C-RELATED"/>
    <property type="match status" value="1"/>
</dbReference>
<dbReference type="InterPro" id="IPR010720">
    <property type="entry name" value="Alpha-L-AF_C"/>
</dbReference>
<evidence type="ECO:0000256" key="7">
    <source>
        <dbReference type="ARBA" id="ARBA00023295"/>
    </source>
</evidence>
<keyword evidence="6" id="KW-0119">Carbohydrate metabolism</keyword>
<dbReference type="PROSITE" id="PS51257">
    <property type="entry name" value="PROKAR_LIPOPROTEIN"/>
    <property type="match status" value="1"/>
</dbReference>